<accession>A0A1Y5IEN9</accession>
<evidence type="ECO:0000313" key="2">
    <source>
        <dbReference type="EMBL" id="OUS47097.1"/>
    </source>
</evidence>
<name>A0A1Y5IEN9_OSTTA</name>
<organism evidence="2">
    <name type="scientific">Ostreococcus tauri</name>
    <name type="common">Marine green alga</name>
    <dbReference type="NCBI Taxonomy" id="70448"/>
    <lineage>
        <taxon>Eukaryota</taxon>
        <taxon>Viridiplantae</taxon>
        <taxon>Chlorophyta</taxon>
        <taxon>Mamiellophyceae</taxon>
        <taxon>Mamiellales</taxon>
        <taxon>Bathycoccaceae</taxon>
        <taxon>Ostreococcus</taxon>
    </lineage>
</organism>
<evidence type="ECO:0000256" key="1">
    <source>
        <dbReference type="SAM" id="MobiDB-lite"/>
    </source>
</evidence>
<protein>
    <submittedName>
        <fullName evidence="2">Uncharacterized protein</fullName>
    </submittedName>
</protein>
<feature type="compositionally biased region" description="Basic residues" evidence="1">
    <location>
        <begin position="107"/>
        <end position="127"/>
    </location>
</feature>
<dbReference type="AlphaFoldDB" id="A0A1Y5IEN9"/>
<proteinExistence type="predicted"/>
<dbReference type="EMBL" id="KZ155780">
    <property type="protein sequence ID" value="OUS47097.1"/>
    <property type="molecule type" value="Genomic_DNA"/>
</dbReference>
<gene>
    <name evidence="2" type="ORF">BE221DRAFT_72411</name>
</gene>
<dbReference type="Proteomes" id="UP000195557">
    <property type="component" value="Unassembled WGS sequence"/>
</dbReference>
<sequence>MTSHTLACPNPPKVFAQLYAHTPTASSGATTTRARANSKHARAAAVNALAPPSRHHHRVSPVVGVTHAAPRVVIHPIEVIIKVIIKVIIIILAHPSSPARVVAHPPASHRRSRARPRRRRSRARARCCGRACDG</sequence>
<reference evidence="2" key="1">
    <citation type="submission" date="2017-04" db="EMBL/GenBank/DDBJ databases">
        <title>Population genomics of picophytoplankton unveils novel chromosome hypervariability.</title>
        <authorList>
            <consortium name="DOE Joint Genome Institute"/>
            <person name="Blanc-Mathieu R."/>
            <person name="Krasovec M."/>
            <person name="Hebrard M."/>
            <person name="Yau S."/>
            <person name="Desgranges E."/>
            <person name="Martin J."/>
            <person name="Schackwitz W."/>
            <person name="Kuo A."/>
            <person name="Salin G."/>
            <person name="Donnadieu C."/>
            <person name="Desdevises Y."/>
            <person name="Sanchez-Ferandin S."/>
            <person name="Moreau H."/>
            <person name="Rivals E."/>
            <person name="Grigoriev I.V."/>
            <person name="Grimsley N."/>
            <person name="Eyre-Walker A."/>
            <person name="Piganeau G."/>
        </authorList>
    </citation>
    <scope>NUCLEOTIDE SEQUENCE [LARGE SCALE GENOMIC DNA]</scope>
    <source>
        <strain evidence="2">RCC 1115</strain>
    </source>
</reference>
<feature type="region of interest" description="Disordered" evidence="1">
    <location>
        <begin position="100"/>
        <end position="134"/>
    </location>
</feature>